<keyword evidence="1" id="KW-0812">Transmembrane</keyword>
<dbReference type="Ensembl" id="ENSCPGT00000006227.1">
    <property type="protein sequence ID" value="ENSCPGP00000005651.1"/>
    <property type="gene ID" value="ENSCPGG00000004076.1"/>
</dbReference>
<evidence type="ECO:0000313" key="3">
    <source>
        <dbReference type="Proteomes" id="UP000694419"/>
    </source>
</evidence>
<evidence type="ECO:0000256" key="1">
    <source>
        <dbReference type="SAM" id="Phobius"/>
    </source>
</evidence>
<evidence type="ECO:0000313" key="2">
    <source>
        <dbReference type="Ensembl" id="ENSCPGP00000005651.1"/>
    </source>
</evidence>
<dbReference type="AlphaFoldDB" id="A0A8C3JCA4"/>
<organism evidence="2 3">
    <name type="scientific">Calidris pygmaea</name>
    <name type="common">Spoon-billed sandpiper</name>
    <dbReference type="NCBI Taxonomy" id="425635"/>
    <lineage>
        <taxon>Eukaryota</taxon>
        <taxon>Metazoa</taxon>
        <taxon>Chordata</taxon>
        <taxon>Craniata</taxon>
        <taxon>Vertebrata</taxon>
        <taxon>Euteleostomi</taxon>
        <taxon>Archelosauria</taxon>
        <taxon>Archosauria</taxon>
        <taxon>Dinosauria</taxon>
        <taxon>Saurischia</taxon>
        <taxon>Theropoda</taxon>
        <taxon>Coelurosauria</taxon>
        <taxon>Aves</taxon>
        <taxon>Neognathae</taxon>
        <taxon>Neoaves</taxon>
        <taxon>Charadriiformes</taxon>
        <taxon>Scolopacidae</taxon>
        <taxon>Calidris</taxon>
    </lineage>
</organism>
<keyword evidence="1" id="KW-0472">Membrane</keyword>
<dbReference type="Proteomes" id="UP000694419">
    <property type="component" value="Unplaced"/>
</dbReference>
<proteinExistence type="predicted"/>
<keyword evidence="1" id="KW-1133">Transmembrane helix</keyword>
<feature type="transmembrane region" description="Helical" evidence="1">
    <location>
        <begin position="33"/>
        <end position="55"/>
    </location>
</feature>
<keyword evidence="3" id="KW-1185">Reference proteome</keyword>
<name>A0A8C3JCA4_9CHAR</name>
<protein>
    <submittedName>
        <fullName evidence="2">Uncharacterized protein</fullName>
    </submittedName>
</protein>
<sequence>LTAPSQRFDKFLHENSRMMSMLEKNESKTGVNWAYITSVTAPTSIIGVIVVYLVIGYRASFLCNIIGFGYPACIS</sequence>
<reference evidence="2" key="1">
    <citation type="submission" date="2025-08" db="UniProtKB">
        <authorList>
            <consortium name="Ensembl"/>
        </authorList>
    </citation>
    <scope>IDENTIFICATION</scope>
</reference>
<accession>A0A8C3JCA4</accession>
<reference evidence="2" key="2">
    <citation type="submission" date="2025-09" db="UniProtKB">
        <authorList>
            <consortium name="Ensembl"/>
        </authorList>
    </citation>
    <scope>IDENTIFICATION</scope>
</reference>